<accession>A0A1D2VF39</accession>
<dbReference type="PROSITE" id="PS00463">
    <property type="entry name" value="ZN2_CY6_FUNGAL_1"/>
    <property type="match status" value="1"/>
</dbReference>
<organism evidence="10 11">
    <name type="scientific">Ascoidea rubescens DSM 1968</name>
    <dbReference type="NCBI Taxonomy" id="1344418"/>
    <lineage>
        <taxon>Eukaryota</taxon>
        <taxon>Fungi</taxon>
        <taxon>Dikarya</taxon>
        <taxon>Ascomycota</taxon>
        <taxon>Saccharomycotina</taxon>
        <taxon>Saccharomycetes</taxon>
        <taxon>Ascoideaceae</taxon>
        <taxon>Ascoidea</taxon>
    </lineage>
</organism>
<dbReference type="InParanoid" id="A0A1D2VF39"/>
<feature type="non-terminal residue" evidence="10">
    <location>
        <position position="1"/>
    </location>
</feature>
<feature type="region of interest" description="Disordered" evidence="8">
    <location>
        <begin position="79"/>
        <end position="101"/>
    </location>
</feature>
<feature type="domain" description="Zn(2)-C6 fungal-type" evidence="9">
    <location>
        <begin position="8"/>
        <end position="41"/>
    </location>
</feature>
<evidence type="ECO:0000256" key="3">
    <source>
        <dbReference type="ARBA" id="ARBA00022833"/>
    </source>
</evidence>
<keyword evidence="5" id="KW-0238">DNA-binding</keyword>
<keyword evidence="11" id="KW-1185">Reference proteome</keyword>
<dbReference type="InterPro" id="IPR051089">
    <property type="entry name" value="prtT"/>
</dbReference>
<dbReference type="GO" id="GO:0001227">
    <property type="term" value="F:DNA-binding transcription repressor activity, RNA polymerase II-specific"/>
    <property type="evidence" value="ECO:0007669"/>
    <property type="project" value="EnsemblFungi"/>
</dbReference>
<evidence type="ECO:0000256" key="1">
    <source>
        <dbReference type="ARBA" id="ARBA00004123"/>
    </source>
</evidence>
<feature type="non-terminal residue" evidence="10">
    <location>
        <position position="723"/>
    </location>
</feature>
<name>A0A1D2VF39_9ASCO</name>
<dbReference type="GO" id="GO:0001228">
    <property type="term" value="F:DNA-binding transcription activator activity, RNA polymerase II-specific"/>
    <property type="evidence" value="ECO:0007669"/>
    <property type="project" value="EnsemblFungi"/>
</dbReference>
<evidence type="ECO:0000256" key="4">
    <source>
        <dbReference type="ARBA" id="ARBA00023015"/>
    </source>
</evidence>
<comment type="subcellular location">
    <subcellularLocation>
        <location evidence="1">Nucleus</location>
    </subcellularLocation>
</comment>
<keyword evidence="4" id="KW-0805">Transcription regulation</keyword>
<dbReference type="GO" id="GO:0005634">
    <property type="term" value="C:nucleus"/>
    <property type="evidence" value="ECO:0007669"/>
    <property type="project" value="UniProtKB-SubCell"/>
</dbReference>
<dbReference type="Proteomes" id="UP000095038">
    <property type="component" value="Unassembled WGS sequence"/>
</dbReference>
<feature type="compositionally biased region" description="Low complexity" evidence="8">
    <location>
        <begin position="79"/>
        <end position="95"/>
    </location>
</feature>
<dbReference type="FunCoup" id="A0A1D2VF39">
    <property type="interactions" value="453"/>
</dbReference>
<evidence type="ECO:0000313" key="10">
    <source>
        <dbReference type="EMBL" id="ODV60271.1"/>
    </source>
</evidence>
<dbReference type="SUPFAM" id="SSF57701">
    <property type="entry name" value="Zn2/Cys6 DNA-binding domain"/>
    <property type="match status" value="1"/>
</dbReference>
<dbReference type="SMART" id="SM00066">
    <property type="entry name" value="GAL4"/>
    <property type="match status" value="1"/>
</dbReference>
<dbReference type="GO" id="GO:0000976">
    <property type="term" value="F:transcription cis-regulatory region binding"/>
    <property type="evidence" value="ECO:0007669"/>
    <property type="project" value="TreeGrafter"/>
</dbReference>
<keyword evidence="2" id="KW-0479">Metal-binding</keyword>
<evidence type="ECO:0000256" key="2">
    <source>
        <dbReference type="ARBA" id="ARBA00022723"/>
    </source>
</evidence>
<dbReference type="STRING" id="1344418.A0A1D2VF39"/>
<dbReference type="OrthoDB" id="2341546at2759"/>
<dbReference type="PROSITE" id="PS50048">
    <property type="entry name" value="ZN2_CY6_FUNGAL_2"/>
    <property type="match status" value="1"/>
</dbReference>
<dbReference type="CDD" id="cd12148">
    <property type="entry name" value="fungal_TF_MHR"/>
    <property type="match status" value="1"/>
</dbReference>
<dbReference type="Pfam" id="PF00172">
    <property type="entry name" value="Zn_clus"/>
    <property type="match status" value="1"/>
</dbReference>
<keyword evidence="3" id="KW-0862">Zinc</keyword>
<dbReference type="GO" id="GO:2001278">
    <property type="term" value="P:positive regulation of L-leucine biosynthetic process"/>
    <property type="evidence" value="ECO:0007669"/>
    <property type="project" value="EnsemblFungi"/>
</dbReference>
<feature type="region of interest" description="Disordered" evidence="8">
    <location>
        <begin position="667"/>
        <end position="708"/>
    </location>
</feature>
<dbReference type="InterPro" id="IPR036864">
    <property type="entry name" value="Zn2-C6_fun-type_DNA-bd_sf"/>
</dbReference>
<keyword evidence="7" id="KW-0539">Nucleus</keyword>
<feature type="compositionally biased region" description="Polar residues" evidence="8">
    <location>
        <begin position="667"/>
        <end position="680"/>
    </location>
</feature>
<dbReference type="CDD" id="cd00067">
    <property type="entry name" value="GAL4"/>
    <property type="match status" value="1"/>
</dbReference>
<evidence type="ECO:0000256" key="7">
    <source>
        <dbReference type="ARBA" id="ARBA00023242"/>
    </source>
</evidence>
<dbReference type="PANTHER" id="PTHR31845">
    <property type="entry name" value="FINGER DOMAIN PROTEIN, PUTATIVE-RELATED"/>
    <property type="match status" value="1"/>
</dbReference>
<keyword evidence="6" id="KW-0804">Transcription</keyword>
<dbReference type="AlphaFoldDB" id="A0A1D2VF39"/>
<dbReference type="Gene3D" id="4.10.240.10">
    <property type="entry name" value="Zn(2)-C6 fungal-type DNA-binding domain"/>
    <property type="match status" value="1"/>
</dbReference>
<evidence type="ECO:0000259" key="9">
    <source>
        <dbReference type="PROSITE" id="PS50048"/>
    </source>
</evidence>
<evidence type="ECO:0000313" key="11">
    <source>
        <dbReference type="Proteomes" id="UP000095038"/>
    </source>
</evidence>
<evidence type="ECO:0000256" key="6">
    <source>
        <dbReference type="ARBA" id="ARBA00023163"/>
    </source>
</evidence>
<dbReference type="GO" id="GO:0008270">
    <property type="term" value="F:zinc ion binding"/>
    <property type="evidence" value="ECO:0007669"/>
    <property type="project" value="InterPro"/>
</dbReference>
<dbReference type="EMBL" id="KV454482">
    <property type="protein sequence ID" value="ODV60271.1"/>
    <property type="molecule type" value="Genomic_DNA"/>
</dbReference>
<dbReference type="InterPro" id="IPR001138">
    <property type="entry name" value="Zn2Cys6_DnaBD"/>
</dbReference>
<sequence>NAKNKRMACVECRQQKSKCDAQERAPLPCTRCTRRNLICSLQSNYKRTYKRARLAQMEKQFNDLKLTLQKAGITDLLLNNNNNNNNNNAENQNQNENDEKNTSLNSELLEKITSLILNSTNLINKNNSNLSNISTASKLDESSVPAKCDIILTGEILKCEPKSLGEIELSSLQISEFYQEYTSNYYPILPIIDIIKGPEKLYRLCPVLFWVIMSVAMRRISSDSRKLLLKLTPHIKSILADLTISPITRYSPSELDEPVLNASSVYSVQAFLIYTFWSSLTSSLSADSSWNTIGIAIFQAIRIGLHSPGHTIDFSNASADSKQLDLITEQIKTWTSCNVVSQTIATTFGYPAFVQFDSRVLNNKKLLSTNDFPQELNQMLEISYFENQIAKTLNSNFLDPLGLVSNNEKLSLIQILLKQLNNIEIRLCSNDHKLDDIRKFSLLAAKVHLLTYYFLDSTNSNSLDDLLNDIDPSSNIDLTNLNSPYSSLYSLQLKKGLIKLYNSTILLINHTKNSQNNNRKFIKYLPNIYLIEIWQAAIILCKIVHSPISKYIDTMLGRSMYDIVIYLTLKSSIVKYDIAYRFAGIMKSLWKLFETLYEKGTLKTDVAIKTRMAASIFFDCLWTLREKVGMIKYSQKNNVMPTKHTNEDSDVEDEKIKLSTTSLKFKESNQIGTPNSLDSNAHSKKSTKSRSIADPSCPETSARKIINKIPLDPDPIKASVISS</sequence>
<gene>
    <name evidence="10" type="ORF">ASCRUDRAFT_25996</name>
</gene>
<evidence type="ECO:0000256" key="5">
    <source>
        <dbReference type="ARBA" id="ARBA00023125"/>
    </source>
</evidence>
<dbReference type="PANTHER" id="PTHR31845:SF21">
    <property type="entry name" value="REGULATORY PROTEIN LEU3"/>
    <property type="match status" value="1"/>
</dbReference>
<dbReference type="FunFam" id="4.10.240.10:FF:000003">
    <property type="entry name" value="C6 transcription factor (Leu3)"/>
    <property type="match status" value="1"/>
</dbReference>
<evidence type="ECO:0000256" key="8">
    <source>
        <dbReference type="SAM" id="MobiDB-lite"/>
    </source>
</evidence>
<protein>
    <recommendedName>
        <fullName evidence="9">Zn(2)-C6 fungal-type domain-containing protein</fullName>
    </recommendedName>
</protein>
<dbReference type="GeneID" id="30963559"/>
<proteinExistence type="predicted"/>
<reference evidence="11" key="1">
    <citation type="submission" date="2016-05" db="EMBL/GenBank/DDBJ databases">
        <title>Comparative genomics of biotechnologically important yeasts.</title>
        <authorList>
            <consortium name="DOE Joint Genome Institute"/>
            <person name="Riley R."/>
            <person name="Haridas S."/>
            <person name="Wolfe K.H."/>
            <person name="Lopes M.R."/>
            <person name="Hittinger C.T."/>
            <person name="Goker M."/>
            <person name="Salamov A."/>
            <person name="Wisecaver J."/>
            <person name="Long T.M."/>
            <person name="Aerts A.L."/>
            <person name="Barry K."/>
            <person name="Choi C."/>
            <person name="Clum A."/>
            <person name="Coughlan A.Y."/>
            <person name="Deshpande S."/>
            <person name="Douglass A.P."/>
            <person name="Hanson S.J."/>
            <person name="Klenk H.-P."/>
            <person name="Labutti K."/>
            <person name="Lapidus A."/>
            <person name="Lindquist E."/>
            <person name="Lipzen A."/>
            <person name="Meier-Kolthoff J.P."/>
            <person name="Ohm R.A."/>
            <person name="Otillar R.P."/>
            <person name="Pangilinan J."/>
            <person name="Peng Y."/>
            <person name="Rokas A."/>
            <person name="Rosa C.A."/>
            <person name="Scheuner C."/>
            <person name="Sibirny A.A."/>
            <person name="Slot J.C."/>
            <person name="Stielow J.B."/>
            <person name="Sun H."/>
            <person name="Kurtzman C.P."/>
            <person name="Blackwell M."/>
            <person name="Grigoriev I.V."/>
            <person name="Jeffries T.W."/>
        </authorList>
    </citation>
    <scope>NUCLEOTIDE SEQUENCE [LARGE SCALE GENOMIC DNA]</scope>
    <source>
        <strain evidence="11">DSM 1968</strain>
    </source>
</reference>
<dbReference type="RefSeq" id="XP_020046578.1">
    <property type="nucleotide sequence ID" value="XM_020189923.1"/>
</dbReference>